<gene>
    <name evidence="1" type="ORF">Ddye_031134</name>
</gene>
<evidence type="ECO:0000313" key="2">
    <source>
        <dbReference type="Proteomes" id="UP001280121"/>
    </source>
</evidence>
<dbReference type="EMBL" id="JANJYI010000009">
    <property type="protein sequence ID" value="KAK2636342.1"/>
    <property type="molecule type" value="Genomic_DNA"/>
</dbReference>
<organism evidence="1 2">
    <name type="scientific">Dipteronia dyeriana</name>
    <dbReference type="NCBI Taxonomy" id="168575"/>
    <lineage>
        <taxon>Eukaryota</taxon>
        <taxon>Viridiplantae</taxon>
        <taxon>Streptophyta</taxon>
        <taxon>Embryophyta</taxon>
        <taxon>Tracheophyta</taxon>
        <taxon>Spermatophyta</taxon>
        <taxon>Magnoliopsida</taxon>
        <taxon>eudicotyledons</taxon>
        <taxon>Gunneridae</taxon>
        <taxon>Pentapetalae</taxon>
        <taxon>rosids</taxon>
        <taxon>malvids</taxon>
        <taxon>Sapindales</taxon>
        <taxon>Sapindaceae</taxon>
        <taxon>Hippocastanoideae</taxon>
        <taxon>Acereae</taxon>
        <taxon>Dipteronia</taxon>
    </lineage>
</organism>
<proteinExistence type="predicted"/>
<comment type="caution">
    <text evidence="1">The sequence shown here is derived from an EMBL/GenBank/DDBJ whole genome shotgun (WGS) entry which is preliminary data.</text>
</comment>
<dbReference type="AlphaFoldDB" id="A0AAD9TIC7"/>
<reference evidence="1" key="1">
    <citation type="journal article" date="2023" name="Plant J.">
        <title>Genome sequences and population genomics provide insights into the demographic history, inbreeding, and mutation load of two 'living fossil' tree species of Dipteronia.</title>
        <authorList>
            <person name="Feng Y."/>
            <person name="Comes H.P."/>
            <person name="Chen J."/>
            <person name="Zhu S."/>
            <person name="Lu R."/>
            <person name="Zhang X."/>
            <person name="Li P."/>
            <person name="Qiu J."/>
            <person name="Olsen K.M."/>
            <person name="Qiu Y."/>
        </authorList>
    </citation>
    <scope>NUCLEOTIDE SEQUENCE</scope>
    <source>
        <strain evidence="1">KIB01</strain>
    </source>
</reference>
<name>A0AAD9TIC7_9ROSI</name>
<protein>
    <submittedName>
        <fullName evidence="1">Uncharacterized protein</fullName>
    </submittedName>
</protein>
<evidence type="ECO:0000313" key="1">
    <source>
        <dbReference type="EMBL" id="KAK2636342.1"/>
    </source>
</evidence>
<dbReference type="Proteomes" id="UP001280121">
    <property type="component" value="Unassembled WGS sequence"/>
</dbReference>
<keyword evidence="2" id="KW-1185">Reference proteome</keyword>
<accession>A0AAD9TIC7</accession>
<sequence length="93" mass="10828">MVEIEPYFQTKVVVVIFVVVEEELVATQDQFAKCVESMVIMMLIVTIDMTKTIWDKHKVDFSFTLHENELDTEQVVIETNESQEVSAREEESQ</sequence>